<evidence type="ECO:0000313" key="2">
    <source>
        <dbReference type="Proteomes" id="UP001595632"/>
    </source>
</evidence>
<reference evidence="2" key="1">
    <citation type="journal article" date="2019" name="Int. J. Syst. Evol. Microbiol.">
        <title>The Global Catalogue of Microorganisms (GCM) 10K type strain sequencing project: providing services to taxonomists for standard genome sequencing and annotation.</title>
        <authorList>
            <consortium name="The Broad Institute Genomics Platform"/>
            <consortium name="The Broad Institute Genome Sequencing Center for Infectious Disease"/>
            <person name="Wu L."/>
            <person name="Ma J."/>
        </authorList>
    </citation>
    <scope>NUCLEOTIDE SEQUENCE [LARGE SCALE GENOMIC DNA]</scope>
    <source>
        <strain evidence="2">KCTC 52366</strain>
    </source>
</reference>
<comment type="caution">
    <text evidence="1">The sequence shown here is derived from an EMBL/GenBank/DDBJ whole genome shotgun (WGS) entry which is preliminary data.</text>
</comment>
<gene>
    <name evidence="1" type="ORF">ACFOGP_18480</name>
</gene>
<keyword evidence="2" id="KW-1185">Reference proteome</keyword>
<evidence type="ECO:0008006" key="3">
    <source>
        <dbReference type="Google" id="ProtNLM"/>
    </source>
</evidence>
<proteinExistence type="predicted"/>
<evidence type="ECO:0000313" key="1">
    <source>
        <dbReference type="EMBL" id="MFC3144716.1"/>
    </source>
</evidence>
<protein>
    <recommendedName>
        <fullName evidence="3">Exostosin family protein</fullName>
    </recommendedName>
</protein>
<dbReference type="EMBL" id="JBHRTB010000010">
    <property type="protein sequence ID" value="MFC3144716.1"/>
    <property type="molecule type" value="Genomic_DNA"/>
</dbReference>
<sequence>MTGASFNGTYSGDETACRFVSNFGLLKGIAARGVPRPGRMPVLPRDILSRHRPGDAIYLQPELLERFAARVLPRVTGAFTLVTGNSVADIRPGQIRKEVLEAVLYHPGFRHWHAQNLAMDHARMSVVPLGLDYHTLSVGRKPGWGPPATPSVQEAELDAIRLAGRPLAQRALTGYSNWQFVTGNSAREAMKARLDPATLHWQTTPLPRAETWRATTEHFFTLSPRGRGMDCHRTWEALILGSVPVVEDLPIRDLFTDLPVVRLTDWSELTPDRMEAERERILRGRFDFAPLFLETWRARIAGQPVPSLRMTYQQFLDAPLSEMADRLQATQRQHMPR</sequence>
<dbReference type="Proteomes" id="UP001595632">
    <property type="component" value="Unassembled WGS sequence"/>
</dbReference>
<accession>A0ABV7GYY5</accession>
<name>A0ABV7GYY5_9RHOB</name>
<dbReference type="PANTHER" id="PTHR15576">
    <property type="entry name" value="RIBITOL-5-PHOSPHATE XYLOSYLTRANSFERASE 1"/>
    <property type="match status" value="1"/>
</dbReference>
<dbReference type="InterPro" id="IPR055286">
    <property type="entry name" value="RXYLT1-like"/>
</dbReference>
<dbReference type="PANTHER" id="PTHR15576:SF1">
    <property type="entry name" value="RIBITOL-5-PHOSPHATE XYLOSYLTRANSFERASE 1"/>
    <property type="match status" value="1"/>
</dbReference>
<organism evidence="1 2">
    <name type="scientific">Psychromarinibacter halotolerans</name>
    <dbReference type="NCBI Taxonomy" id="1775175"/>
    <lineage>
        <taxon>Bacteria</taxon>
        <taxon>Pseudomonadati</taxon>
        <taxon>Pseudomonadota</taxon>
        <taxon>Alphaproteobacteria</taxon>
        <taxon>Rhodobacterales</taxon>
        <taxon>Paracoccaceae</taxon>
        <taxon>Psychromarinibacter</taxon>
    </lineage>
</organism>
<dbReference type="RefSeq" id="WP_275634877.1">
    <property type="nucleotide sequence ID" value="NZ_JARGYD010000013.1"/>
</dbReference>